<evidence type="ECO:0000313" key="3">
    <source>
        <dbReference type="Proteomes" id="UP000319663"/>
    </source>
</evidence>
<dbReference type="EMBL" id="VIFY01000258">
    <property type="protein sequence ID" value="TQB68061.1"/>
    <property type="molecule type" value="Genomic_DNA"/>
</dbReference>
<proteinExistence type="predicted"/>
<keyword evidence="1" id="KW-1133">Transmembrane helix</keyword>
<protein>
    <submittedName>
        <fullName evidence="2">Uncharacterized protein</fullName>
    </submittedName>
</protein>
<feature type="transmembrane region" description="Helical" evidence="1">
    <location>
        <begin position="66"/>
        <end position="83"/>
    </location>
</feature>
<keyword evidence="3" id="KW-1185">Reference proteome</keyword>
<name>A0A507QKA7_MONPU</name>
<gene>
    <name evidence="2" type="ORF">MPDQ_004069</name>
</gene>
<evidence type="ECO:0000256" key="1">
    <source>
        <dbReference type="SAM" id="Phobius"/>
    </source>
</evidence>
<dbReference type="Pfam" id="PF12716">
    <property type="entry name" value="Apq12"/>
    <property type="match status" value="1"/>
</dbReference>
<dbReference type="AlphaFoldDB" id="A0A507QKA7"/>
<feature type="transmembrane region" description="Helical" evidence="1">
    <location>
        <begin position="90"/>
        <end position="114"/>
    </location>
</feature>
<evidence type="ECO:0000313" key="2">
    <source>
        <dbReference type="EMBL" id="TQB68061.1"/>
    </source>
</evidence>
<sequence>MEFPTGFIPEQIITLLKNPTIQNLTSTSTTLLTNLSTFHSTCLTPYIIGPLTSLATSYSTASMPDLVSLLLLAILLLVSLKILDYAHRVIVFWVSLVLRLVFWGAVLAVAWYVYRTGWDKALRDFGWLWGVVEGFAEGVLEGDGVEKVTRR</sequence>
<organism evidence="2 3">
    <name type="scientific">Monascus purpureus</name>
    <name type="common">Red mold</name>
    <name type="synonym">Monascus anka</name>
    <dbReference type="NCBI Taxonomy" id="5098"/>
    <lineage>
        <taxon>Eukaryota</taxon>
        <taxon>Fungi</taxon>
        <taxon>Dikarya</taxon>
        <taxon>Ascomycota</taxon>
        <taxon>Pezizomycotina</taxon>
        <taxon>Eurotiomycetes</taxon>
        <taxon>Eurotiomycetidae</taxon>
        <taxon>Eurotiales</taxon>
        <taxon>Aspergillaceae</taxon>
        <taxon>Monascus</taxon>
    </lineage>
</organism>
<dbReference type="Proteomes" id="UP000319663">
    <property type="component" value="Unassembled WGS sequence"/>
</dbReference>
<comment type="caution">
    <text evidence="2">The sequence shown here is derived from an EMBL/GenBank/DDBJ whole genome shotgun (WGS) entry which is preliminary data.</text>
</comment>
<dbReference type="OrthoDB" id="3559694at2759"/>
<keyword evidence="1" id="KW-0812">Transmembrane</keyword>
<reference evidence="2 3" key="1">
    <citation type="submission" date="2019-06" db="EMBL/GenBank/DDBJ databases">
        <title>Wine fermentation using esterase from Monascus purpureus.</title>
        <authorList>
            <person name="Geng C."/>
            <person name="Zhang Y."/>
        </authorList>
    </citation>
    <scope>NUCLEOTIDE SEQUENCE [LARGE SCALE GENOMIC DNA]</scope>
    <source>
        <strain evidence="2">HQ1</strain>
    </source>
</reference>
<keyword evidence="1" id="KW-0472">Membrane</keyword>
<accession>A0A507QKA7</accession>
<dbReference type="InterPro" id="IPR024316">
    <property type="entry name" value="APQ12"/>
</dbReference>